<evidence type="ECO:0000256" key="15">
    <source>
        <dbReference type="PROSITE-ProRule" id="PRU01319"/>
    </source>
</evidence>
<comment type="function">
    <text evidence="3 14 16">Endonuclease that specifically degrades the RNA of RNA-DNA hybrids.</text>
</comment>
<comment type="catalytic activity">
    <reaction evidence="1 14 15 16">
        <text>Endonucleolytic cleavage to 5'-phosphomonoester.</text>
        <dbReference type="EC" id="3.1.26.4"/>
    </reaction>
</comment>
<keyword evidence="10 14" id="KW-0479">Metal-binding</keyword>
<keyword evidence="19" id="KW-1185">Reference proteome</keyword>
<feature type="binding site" evidence="14 15">
    <location>
        <position position="80"/>
    </location>
    <ligand>
        <name>a divalent metal cation</name>
        <dbReference type="ChEBI" id="CHEBI:60240"/>
    </ligand>
</feature>
<evidence type="ECO:0000256" key="10">
    <source>
        <dbReference type="ARBA" id="ARBA00022723"/>
    </source>
</evidence>
<keyword evidence="12 14" id="KW-0378">Hydrolase</keyword>
<accession>A0ABS4GKJ2</accession>
<evidence type="ECO:0000256" key="16">
    <source>
        <dbReference type="RuleBase" id="RU003515"/>
    </source>
</evidence>
<reference evidence="18 19" key="1">
    <citation type="submission" date="2021-03" db="EMBL/GenBank/DDBJ databases">
        <title>Genomic Encyclopedia of Type Strains, Phase IV (KMG-IV): sequencing the most valuable type-strain genomes for metagenomic binning, comparative biology and taxonomic classification.</title>
        <authorList>
            <person name="Goeker M."/>
        </authorList>
    </citation>
    <scope>NUCLEOTIDE SEQUENCE [LARGE SCALE GENOMIC DNA]</scope>
    <source>
        <strain evidence="18 19">DSM 24738</strain>
    </source>
</reference>
<evidence type="ECO:0000256" key="6">
    <source>
        <dbReference type="ARBA" id="ARBA00012180"/>
    </source>
</evidence>
<dbReference type="RefSeq" id="WP_209808838.1">
    <property type="nucleotide sequence ID" value="NZ_JAGGKT010000001.1"/>
</dbReference>
<keyword evidence="9 14" id="KW-0540">Nuclease</keyword>
<protein>
    <recommendedName>
        <fullName evidence="7 14">Ribonuclease HII</fullName>
        <shortName evidence="14">RNase HII</shortName>
        <ecNumber evidence="6 14">3.1.26.4</ecNumber>
    </recommendedName>
</protein>
<dbReference type="GO" id="GO:0004523">
    <property type="term" value="F:RNA-DNA hybrid ribonuclease activity"/>
    <property type="evidence" value="ECO:0007669"/>
    <property type="project" value="UniProtKB-EC"/>
</dbReference>
<evidence type="ECO:0000256" key="7">
    <source>
        <dbReference type="ARBA" id="ARBA00019179"/>
    </source>
</evidence>
<evidence type="ECO:0000256" key="13">
    <source>
        <dbReference type="ARBA" id="ARBA00023211"/>
    </source>
</evidence>
<comment type="cofactor">
    <cofactor evidence="14 15">
        <name>Mn(2+)</name>
        <dbReference type="ChEBI" id="CHEBI:29035"/>
    </cofactor>
    <cofactor evidence="14 15">
        <name>Mg(2+)</name>
        <dbReference type="ChEBI" id="CHEBI:18420"/>
    </cofactor>
    <text evidence="14 15">Manganese or magnesium. Binds 1 divalent metal ion per monomer in the absence of substrate. May bind a second metal ion after substrate binding.</text>
</comment>
<dbReference type="EMBL" id="JAGGKT010000001">
    <property type="protein sequence ID" value="MBP1930768.1"/>
    <property type="molecule type" value="Genomic_DNA"/>
</dbReference>
<dbReference type="CDD" id="cd07182">
    <property type="entry name" value="RNase_HII_bacteria_HII_like"/>
    <property type="match status" value="1"/>
</dbReference>
<evidence type="ECO:0000256" key="5">
    <source>
        <dbReference type="ARBA" id="ARBA00007383"/>
    </source>
</evidence>
<evidence type="ECO:0000256" key="8">
    <source>
        <dbReference type="ARBA" id="ARBA00022490"/>
    </source>
</evidence>
<comment type="cofactor">
    <cofactor evidence="2">
        <name>Mg(2+)</name>
        <dbReference type="ChEBI" id="CHEBI:18420"/>
    </cofactor>
</comment>
<organism evidence="18 19">
    <name type="scientific">Ammoniphilus resinae</name>
    <dbReference type="NCBI Taxonomy" id="861532"/>
    <lineage>
        <taxon>Bacteria</taxon>
        <taxon>Bacillati</taxon>
        <taxon>Bacillota</taxon>
        <taxon>Bacilli</taxon>
        <taxon>Bacillales</taxon>
        <taxon>Paenibacillaceae</taxon>
        <taxon>Aneurinibacillus group</taxon>
        <taxon>Ammoniphilus</taxon>
    </lineage>
</organism>
<dbReference type="NCBIfam" id="NF000595">
    <property type="entry name" value="PRK00015.1-3"/>
    <property type="match status" value="1"/>
</dbReference>
<evidence type="ECO:0000313" key="19">
    <source>
        <dbReference type="Proteomes" id="UP001519343"/>
    </source>
</evidence>
<keyword evidence="8 14" id="KW-0963">Cytoplasm</keyword>
<comment type="similarity">
    <text evidence="5 14 16">Belongs to the RNase HII family.</text>
</comment>
<dbReference type="Gene3D" id="3.30.420.10">
    <property type="entry name" value="Ribonuclease H-like superfamily/Ribonuclease H"/>
    <property type="match status" value="1"/>
</dbReference>
<comment type="subcellular location">
    <subcellularLocation>
        <location evidence="4 14">Cytoplasm</location>
    </subcellularLocation>
</comment>
<feature type="domain" description="RNase H type-2" evidence="17">
    <location>
        <begin position="74"/>
        <end position="259"/>
    </location>
</feature>
<dbReference type="SUPFAM" id="SSF53098">
    <property type="entry name" value="Ribonuclease H-like"/>
    <property type="match status" value="1"/>
</dbReference>
<keyword evidence="11 14" id="KW-0255">Endonuclease</keyword>
<evidence type="ECO:0000256" key="9">
    <source>
        <dbReference type="ARBA" id="ARBA00022722"/>
    </source>
</evidence>
<evidence type="ECO:0000256" key="11">
    <source>
        <dbReference type="ARBA" id="ARBA00022759"/>
    </source>
</evidence>
<dbReference type="InterPro" id="IPR012337">
    <property type="entry name" value="RNaseH-like_sf"/>
</dbReference>
<sequence>MVELDKLKIREIKELLHDHTLDDQMVQALKQDKRSGVQLLLRQYERIREKQRQKEEQWTRMNAYENQLRQQGYKKIAGADEVGRGPIAGPVVAAAVILPDDFYLPGLDDSKKLSPQMRAEFYQVIVNEAIAYSVAFADQDVIDQINIYQATLQVMRESVRQLDIQPEICLIDGLKVSGLSTEQLAIVGGDHLSVTIAAASIIAKVTRDRWMTEAANTYPEYGFERHAGYGTPEHLQAIAEHSPCPLHRKTFAGVKEWIG</sequence>
<evidence type="ECO:0000256" key="4">
    <source>
        <dbReference type="ARBA" id="ARBA00004496"/>
    </source>
</evidence>
<proteinExistence type="inferred from homology"/>
<name>A0ABS4GKJ2_9BACL</name>
<dbReference type="Pfam" id="PF01351">
    <property type="entry name" value="RNase_HII"/>
    <property type="match status" value="1"/>
</dbReference>
<evidence type="ECO:0000259" key="17">
    <source>
        <dbReference type="PROSITE" id="PS51975"/>
    </source>
</evidence>
<dbReference type="Proteomes" id="UP001519343">
    <property type="component" value="Unassembled WGS sequence"/>
</dbReference>
<dbReference type="EC" id="3.1.26.4" evidence="6 14"/>
<evidence type="ECO:0000256" key="2">
    <source>
        <dbReference type="ARBA" id="ARBA00001946"/>
    </source>
</evidence>
<evidence type="ECO:0000256" key="1">
    <source>
        <dbReference type="ARBA" id="ARBA00000077"/>
    </source>
</evidence>
<evidence type="ECO:0000256" key="3">
    <source>
        <dbReference type="ARBA" id="ARBA00004065"/>
    </source>
</evidence>
<feature type="binding site" evidence="14 15">
    <location>
        <position position="81"/>
    </location>
    <ligand>
        <name>a divalent metal cation</name>
        <dbReference type="ChEBI" id="CHEBI:60240"/>
    </ligand>
</feature>
<dbReference type="InterPro" id="IPR001352">
    <property type="entry name" value="RNase_HII/HIII"/>
</dbReference>
<gene>
    <name evidence="14" type="primary">rnhB</name>
    <name evidence="18" type="ORF">J2Z37_000755</name>
</gene>
<evidence type="ECO:0000256" key="14">
    <source>
        <dbReference type="HAMAP-Rule" id="MF_00052"/>
    </source>
</evidence>
<dbReference type="InterPro" id="IPR036397">
    <property type="entry name" value="RNaseH_sf"/>
</dbReference>
<evidence type="ECO:0000256" key="12">
    <source>
        <dbReference type="ARBA" id="ARBA00022801"/>
    </source>
</evidence>
<dbReference type="PANTHER" id="PTHR10954">
    <property type="entry name" value="RIBONUCLEASE H2 SUBUNIT A"/>
    <property type="match status" value="1"/>
</dbReference>
<dbReference type="PROSITE" id="PS51975">
    <property type="entry name" value="RNASE_H_2"/>
    <property type="match status" value="1"/>
</dbReference>
<dbReference type="HAMAP" id="MF_00052_B">
    <property type="entry name" value="RNase_HII_B"/>
    <property type="match status" value="1"/>
</dbReference>
<keyword evidence="13 14" id="KW-0464">Manganese</keyword>
<comment type="caution">
    <text evidence="18">The sequence shown here is derived from an EMBL/GenBank/DDBJ whole genome shotgun (WGS) entry which is preliminary data.</text>
</comment>
<dbReference type="PANTHER" id="PTHR10954:SF18">
    <property type="entry name" value="RIBONUCLEASE HII"/>
    <property type="match status" value="1"/>
</dbReference>
<feature type="binding site" evidence="14 15">
    <location>
        <position position="172"/>
    </location>
    <ligand>
        <name>a divalent metal cation</name>
        <dbReference type="ChEBI" id="CHEBI:60240"/>
    </ligand>
</feature>
<dbReference type="InterPro" id="IPR024567">
    <property type="entry name" value="RNase_HII/HIII_dom"/>
</dbReference>
<evidence type="ECO:0000313" key="18">
    <source>
        <dbReference type="EMBL" id="MBP1930768.1"/>
    </source>
</evidence>
<dbReference type="InterPro" id="IPR022898">
    <property type="entry name" value="RNase_HII"/>
</dbReference>
<dbReference type="NCBIfam" id="NF000594">
    <property type="entry name" value="PRK00015.1-1"/>
    <property type="match status" value="1"/>
</dbReference>